<proteinExistence type="inferred from homology"/>
<dbReference type="GO" id="GO:0005654">
    <property type="term" value="C:nucleoplasm"/>
    <property type="evidence" value="ECO:0007669"/>
    <property type="project" value="TreeGrafter"/>
</dbReference>
<dbReference type="PANTHER" id="PTHR13710">
    <property type="entry name" value="DNA HELICASE RECQ FAMILY MEMBER"/>
    <property type="match status" value="1"/>
</dbReference>
<organism evidence="8 9">
    <name type="scientific">Crassostrea virginica</name>
    <name type="common">Eastern oyster</name>
    <dbReference type="NCBI Taxonomy" id="6565"/>
    <lineage>
        <taxon>Eukaryota</taxon>
        <taxon>Metazoa</taxon>
        <taxon>Spiralia</taxon>
        <taxon>Lophotrochozoa</taxon>
        <taxon>Mollusca</taxon>
        <taxon>Bivalvia</taxon>
        <taxon>Autobranchia</taxon>
        <taxon>Pteriomorphia</taxon>
        <taxon>Ostreida</taxon>
        <taxon>Ostreoidea</taxon>
        <taxon>Ostreidae</taxon>
        <taxon>Crassostrea</taxon>
    </lineage>
</organism>
<comment type="catalytic activity">
    <reaction evidence="4">
        <text>Couples ATP hydrolysis with the unwinding of duplex DNA by translocating in the 3'-5' direction.</text>
        <dbReference type="EC" id="5.6.2.4"/>
    </reaction>
</comment>
<dbReference type="InterPro" id="IPR017900">
    <property type="entry name" value="4Fe4S_Fe_S_CS"/>
</dbReference>
<dbReference type="GO" id="GO:0000723">
    <property type="term" value="P:telomere maintenance"/>
    <property type="evidence" value="ECO:0007669"/>
    <property type="project" value="TreeGrafter"/>
</dbReference>
<evidence type="ECO:0000259" key="7">
    <source>
        <dbReference type="PROSITE" id="PS51194"/>
    </source>
</evidence>
<dbReference type="RefSeq" id="XP_022342728.1">
    <property type="nucleotide sequence ID" value="XM_022487020.1"/>
</dbReference>
<dbReference type="EC" id="5.6.2.4" evidence="5"/>
<dbReference type="PROSITE" id="PS51194">
    <property type="entry name" value="HELICASE_CTER"/>
    <property type="match status" value="1"/>
</dbReference>
<dbReference type="Proteomes" id="UP000694844">
    <property type="component" value="Chromosome 5"/>
</dbReference>
<keyword evidence="3" id="KW-0067">ATP-binding</keyword>
<name>A0A8B8ESK4_CRAVI</name>
<evidence type="ECO:0000256" key="4">
    <source>
        <dbReference type="ARBA" id="ARBA00034617"/>
    </source>
</evidence>
<dbReference type="PROSITE" id="PS00198">
    <property type="entry name" value="4FE4S_FER_1"/>
    <property type="match status" value="1"/>
</dbReference>
<dbReference type="PANTHER" id="PTHR13710:SF157">
    <property type="entry name" value="DNA HELICASE"/>
    <property type="match status" value="1"/>
</dbReference>
<feature type="domain" description="Helicase C-terminal" evidence="7">
    <location>
        <begin position="129"/>
        <end position="307"/>
    </location>
</feature>
<dbReference type="GO" id="GO:0003676">
    <property type="term" value="F:nucleic acid binding"/>
    <property type="evidence" value="ECO:0007669"/>
    <property type="project" value="InterPro"/>
</dbReference>
<gene>
    <name evidence="9" type="primary">LOC111136276</name>
</gene>
<dbReference type="InterPro" id="IPR014001">
    <property type="entry name" value="Helicase_ATP-bd"/>
</dbReference>
<keyword evidence="8" id="KW-1185">Reference proteome</keyword>
<dbReference type="SUPFAM" id="SSF52540">
    <property type="entry name" value="P-loop containing nucleoside triphosphate hydrolases"/>
    <property type="match status" value="1"/>
</dbReference>
<dbReference type="InterPro" id="IPR027417">
    <property type="entry name" value="P-loop_NTPase"/>
</dbReference>
<evidence type="ECO:0000259" key="6">
    <source>
        <dbReference type="PROSITE" id="PS51192"/>
    </source>
</evidence>
<protein>
    <recommendedName>
        <fullName evidence="5">DNA 3'-5' helicase</fullName>
        <ecNumber evidence="5">5.6.2.4</ecNumber>
    </recommendedName>
</protein>
<dbReference type="InterPro" id="IPR001650">
    <property type="entry name" value="Helicase_C-like"/>
</dbReference>
<evidence type="ECO:0000256" key="5">
    <source>
        <dbReference type="ARBA" id="ARBA00034808"/>
    </source>
</evidence>
<dbReference type="GeneID" id="111136276"/>
<dbReference type="SMART" id="SM00490">
    <property type="entry name" value="HELICc"/>
    <property type="match status" value="1"/>
</dbReference>
<sequence>MFGLNIGVKKGEYSILYMSPETLLNLEAWKDILLSSKVYAEKVSLIAIDEAHILESWGETFRPTFARLGELRSHFPCVPFLMLTATCTQHILKQITRRIYLPNLKMYTASPDRPNIYLECKRATDIFKELNWLFQEIKEKGIKARKTLIYVRSLSKGGCLFRDILGHLREYAFHEKRKTHNSSYIALYHAGMNSKDLNYILEEISKPEGVIRIAICTIAFGMGINIPDIDMVIHWGACFSIMDYWQEVGRAGRDGRKAKALYFITPGSLLHASDEMKNLCRSVEKKDSKCFRSAILSHFIGHTKTSQLVCTLQCTDCNCSRCNCCYLCYHECPCRKTQDN</sequence>
<evidence type="ECO:0000313" key="9">
    <source>
        <dbReference type="RefSeq" id="XP_022342728.1"/>
    </source>
</evidence>
<reference evidence="9" key="1">
    <citation type="submission" date="2025-08" db="UniProtKB">
        <authorList>
            <consortium name="RefSeq"/>
        </authorList>
    </citation>
    <scope>IDENTIFICATION</scope>
    <source>
        <tissue evidence="9">Whole sample</tissue>
    </source>
</reference>
<dbReference type="Gene3D" id="3.40.50.300">
    <property type="entry name" value="P-loop containing nucleotide triphosphate hydrolases"/>
    <property type="match status" value="2"/>
</dbReference>
<dbReference type="Pfam" id="PF00270">
    <property type="entry name" value="DEAD"/>
    <property type="match status" value="1"/>
</dbReference>
<evidence type="ECO:0000256" key="2">
    <source>
        <dbReference type="ARBA" id="ARBA00022741"/>
    </source>
</evidence>
<comment type="similarity">
    <text evidence="1">Belongs to the helicase family. RecQ subfamily.</text>
</comment>
<dbReference type="GO" id="GO:0005737">
    <property type="term" value="C:cytoplasm"/>
    <property type="evidence" value="ECO:0007669"/>
    <property type="project" value="TreeGrafter"/>
</dbReference>
<evidence type="ECO:0000313" key="8">
    <source>
        <dbReference type="Proteomes" id="UP000694844"/>
    </source>
</evidence>
<dbReference type="GO" id="GO:0000724">
    <property type="term" value="P:double-strand break repair via homologous recombination"/>
    <property type="evidence" value="ECO:0007669"/>
    <property type="project" value="TreeGrafter"/>
</dbReference>
<dbReference type="GO" id="GO:0043138">
    <property type="term" value="F:3'-5' DNA helicase activity"/>
    <property type="evidence" value="ECO:0007669"/>
    <property type="project" value="UniProtKB-EC"/>
</dbReference>
<dbReference type="InterPro" id="IPR011545">
    <property type="entry name" value="DEAD/DEAH_box_helicase_dom"/>
</dbReference>
<evidence type="ECO:0000256" key="3">
    <source>
        <dbReference type="ARBA" id="ARBA00022840"/>
    </source>
</evidence>
<dbReference type="GO" id="GO:0005524">
    <property type="term" value="F:ATP binding"/>
    <property type="evidence" value="ECO:0007669"/>
    <property type="project" value="UniProtKB-KW"/>
</dbReference>
<evidence type="ECO:0000256" key="1">
    <source>
        <dbReference type="ARBA" id="ARBA00005446"/>
    </source>
</evidence>
<accession>A0A8B8ESK4</accession>
<dbReference type="Pfam" id="PF00271">
    <property type="entry name" value="Helicase_C"/>
    <property type="match status" value="1"/>
</dbReference>
<dbReference type="GO" id="GO:0009378">
    <property type="term" value="F:four-way junction helicase activity"/>
    <property type="evidence" value="ECO:0007669"/>
    <property type="project" value="TreeGrafter"/>
</dbReference>
<dbReference type="OrthoDB" id="6086888at2759"/>
<feature type="domain" description="Helicase ATP-binding" evidence="6">
    <location>
        <begin position="1"/>
        <end position="105"/>
    </location>
</feature>
<dbReference type="AlphaFoldDB" id="A0A8B8ESK4"/>
<dbReference type="GO" id="GO:0005694">
    <property type="term" value="C:chromosome"/>
    <property type="evidence" value="ECO:0007669"/>
    <property type="project" value="TreeGrafter"/>
</dbReference>
<dbReference type="KEGG" id="cvn:111136276"/>
<keyword evidence="2" id="KW-0547">Nucleotide-binding</keyword>
<dbReference type="PROSITE" id="PS51192">
    <property type="entry name" value="HELICASE_ATP_BIND_1"/>
    <property type="match status" value="1"/>
</dbReference>